<dbReference type="Gramene" id="PVH65235">
    <property type="protein sequence ID" value="PVH65235"/>
    <property type="gene ID" value="PAHAL_2G441500"/>
</dbReference>
<evidence type="ECO:0000313" key="2">
    <source>
        <dbReference type="EMBL" id="PVH65235.1"/>
    </source>
</evidence>
<name>A0A2T8KST9_9POAL</name>
<feature type="compositionally biased region" description="Low complexity" evidence="1">
    <location>
        <begin position="86"/>
        <end position="99"/>
    </location>
</feature>
<reference evidence="2" key="1">
    <citation type="submission" date="2018-04" db="EMBL/GenBank/DDBJ databases">
        <title>WGS assembly of Panicum hallii.</title>
        <authorList>
            <person name="Lovell J."/>
            <person name="Jenkins J."/>
            <person name="Lowry D."/>
            <person name="Mamidi S."/>
            <person name="Sreedasyam A."/>
            <person name="Weng X."/>
            <person name="Barry K."/>
            <person name="Bonette J."/>
            <person name="Campitelli B."/>
            <person name="Daum C."/>
            <person name="Gordon S."/>
            <person name="Gould B."/>
            <person name="Lipzen A."/>
            <person name="Macqueen A."/>
            <person name="Palacio-Mejia J."/>
            <person name="Plott C."/>
            <person name="Shakirov E."/>
            <person name="Shu S."/>
            <person name="Yoshinaga Y."/>
            <person name="Zane M."/>
            <person name="Rokhsar D."/>
            <person name="Grimwood J."/>
            <person name="Schmutz J."/>
            <person name="Juenger T."/>
        </authorList>
    </citation>
    <scope>NUCLEOTIDE SEQUENCE [LARGE SCALE GENOMIC DNA]</scope>
    <source>
        <strain evidence="2">FIL2</strain>
    </source>
</reference>
<dbReference type="EMBL" id="CM008047">
    <property type="protein sequence ID" value="PVH65235.1"/>
    <property type="molecule type" value="Genomic_DNA"/>
</dbReference>
<sequence>MAFPATPARKLLLPGSSAVARRVAAGFDLDGAGDFFSGLWQLVRSKAAELVAYLAALFSALARKLRSTSSFRRRPAPTHSGSGCTSPSPWRSRPRWASSCFSTSPDAAGAAAAARAEAAAA</sequence>
<dbReference type="AlphaFoldDB" id="A0A2T8KST9"/>
<gene>
    <name evidence="2" type="ORF">PAHAL_2G441500</name>
</gene>
<evidence type="ECO:0000256" key="1">
    <source>
        <dbReference type="SAM" id="MobiDB-lite"/>
    </source>
</evidence>
<proteinExistence type="predicted"/>
<feature type="region of interest" description="Disordered" evidence="1">
    <location>
        <begin position="67"/>
        <end position="104"/>
    </location>
</feature>
<organism evidence="2">
    <name type="scientific">Panicum hallii</name>
    <dbReference type="NCBI Taxonomy" id="206008"/>
    <lineage>
        <taxon>Eukaryota</taxon>
        <taxon>Viridiplantae</taxon>
        <taxon>Streptophyta</taxon>
        <taxon>Embryophyta</taxon>
        <taxon>Tracheophyta</taxon>
        <taxon>Spermatophyta</taxon>
        <taxon>Magnoliopsida</taxon>
        <taxon>Liliopsida</taxon>
        <taxon>Poales</taxon>
        <taxon>Poaceae</taxon>
        <taxon>PACMAD clade</taxon>
        <taxon>Panicoideae</taxon>
        <taxon>Panicodae</taxon>
        <taxon>Paniceae</taxon>
        <taxon>Panicinae</taxon>
        <taxon>Panicum</taxon>
        <taxon>Panicum sect. Panicum</taxon>
    </lineage>
</organism>
<dbReference type="Proteomes" id="UP000243499">
    <property type="component" value="Chromosome 2"/>
</dbReference>
<protein>
    <submittedName>
        <fullName evidence="2">Uncharacterized protein</fullName>
    </submittedName>
</protein>
<feature type="compositionally biased region" description="Basic residues" evidence="1">
    <location>
        <begin position="67"/>
        <end position="76"/>
    </location>
</feature>
<accession>A0A2T8KST9</accession>